<evidence type="ECO:0000313" key="5">
    <source>
        <dbReference type="EMBL" id="CAI4016621.1"/>
    </source>
</evidence>
<dbReference type="Proteomes" id="UP001152797">
    <property type="component" value="Unassembled WGS sequence"/>
</dbReference>
<dbReference type="InterPro" id="IPR036612">
    <property type="entry name" value="KH_dom_type_1_sf"/>
</dbReference>
<dbReference type="Pfam" id="PF00013">
    <property type="entry name" value="KH_1"/>
    <property type="match status" value="3"/>
</dbReference>
<feature type="compositionally biased region" description="Basic and acidic residues" evidence="3">
    <location>
        <begin position="77"/>
        <end position="91"/>
    </location>
</feature>
<evidence type="ECO:0000313" key="7">
    <source>
        <dbReference type="Proteomes" id="UP001152797"/>
    </source>
</evidence>
<reference evidence="5" key="1">
    <citation type="submission" date="2022-10" db="EMBL/GenBank/DDBJ databases">
        <authorList>
            <person name="Chen Y."/>
            <person name="Dougan E. K."/>
            <person name="Chan C."/>
            <person name="Rhodes N."/>
            <person name="Thang M."/>
        </authorList>
    </citation>
    <scope>NUCLEOTIDE SEQUENCE</scope>
</reference>
<dbReference type="InterPro" id="IPR004088">
    <property type="entry name" value="KH_dom_type_1"/>
</dbReference>
<evidence type="ECO:0000313" key="6">
    <source>
        <dbReference type="EMBL" id="CAL1169996.1"/>
    </source>
</evidence>
<dbReference type="EMBL" id="CAMXCT020006594">
    <property type="protein sequence ID" value="CAL1169996.1"/>
    <property type="molecule type" value="Genomic_DNA"/>
</dbReference>
<keyword evidence="7" id="KW-1185">Reference proteome</keyword>
<dbReference type="EMBL" id="CAMXCT010006594">
    <property type="protein sequence ID" value="CAI4016621.1"/>
    <property type="molecule type" value="Genomic_DNA"/>
</dbReference>
<feature type="region of interest" description="Disordered" evidence="3">
    <location>
        <begin position="481"/>
        <end position="515"/>
    </location>
</feature>
<keyword evidence="1" id="KW-0677">Repeat</keyword>
<feature type="non-terminal residue" evidence="5">
    <location>
        <position position="569"/>
    </location>
</feature>
<feature type="domain" description="K Homology" evidence="4">
    <location>
        <begin position="324"/>
        <end position="398"/>
    </location>
</feature>
<organism evidence="5">
    <name type="scientific">Cladocopium goreaui</name>
    <dbReference type="NCBI Taxonomy" id="2562237"/>
    <lineage>
        <taxon>Eukaryota</taxon>
        <taxon>Sar</taxon>
        <taxon>Alveolata</taxon>
        <taxon>Dinophyceae</taxon>
        <taxon>Suessiales</taxon>
        <taxon>Symbiodiniaceae</taxon>
        <taxon>Cladocopium</taxon>
    </lineage>
</organism>
<dbReference type="CDD" id="cd00105">
    <property type="entry name" value="KH-I"/>
    <property type="match status" value="2"/>
</dbReference>
<comment type="caution">
    <text evidence="5">The sequence shown here is derived from an EMBL/GenBank/DDBJ whole genome shotgun (WGS) entry which is preliminary data.</text>
</comment>
<sequence length="569" mass="61675">ARDAEHAAEAAASPPETTPEKPKAKAAPKAAAAEPKAKPKEAAKAAAKPKASPKEEPKKPEPKAQPKAKGKAAPEAPKPKEAAKAKADPKAKAKAAAKVEPPPPAPEPPAPPKAKALAKAEPKPSAPKAAAKSKAGAAKKEEKEDRPERVQVVQPFEVDDGTGGEWEQSTGLSKQAQKRKEKQEQMKEEQAQRGKEQKLIPGMVPTNTVPGMAPPKAASKEDIAAFMAKVAAKGAEARQGVEAEQAEKSSFHTATIKVPENKIGIVIGPKGSKIKLIQEKTGVKNIDTNGEIFTIVGPQEAVEMAHMAIKELVEKGYCAMAFEDFKEEGVMMHPSSFPDIIGKQGVTIKAFKSELHVEVTIPEVPKNATQQNKKYKVTLAGKADDVRKAKDVLENIRKYGYHEITHPGQTHEEMEVEAWAYKYLIGKAGSELRHIQNNYKVKVNIPREHSACQNVVIVGDAIDVSRAKDYIDNLMWKAQNAPTGRQGQDSAIDPWGEEGEEEDTENGSVADRSEEPCRLQSLPPLSAYWSVDFVYLYFGYLQLICDILCNCSFCTTDLSDVLCDLCVMI</sequence>
<proteinExistence type="predicted"/>
<feature type="compositionally biased region" description="Low complexity" evidence="3">
    <location>
        <begin position="126"/>
        <end position="136"/>
    </location>
</feature>
<dbReference type="PROSITE" id="PS50084">
    <property type="entry name" value="KH_TYPE_1"/>
    <property type="match status" value="3"/>
</dbReference>
<evidence type="ECO:0000259" key="4">
    <source>
        <dbReference type="SMART" id="SM00322"/>
    </source>
</evidence>
<keyword evidence="2" id="KW-0694">RNA-binding</keyword>
<name>A0A9P1DW91_9DINO</name>
<feature type="compositionally biased region" description="Low complexity" evidence="3">
    <location>
        <begin position="25"/>
        <end position="34"/>
    </location>
</feature>
<feature type="compositionally biased region" description="Acidic residues" evidence="3">
    <location>
        <begin position="495"/>
        <end position="505"/>
    </location>
</feature>
<feature type="region of interest" description="Disordered" evidence="3">
    <location>
        <begin position="1"/>
        <end position="210"/>
    </location>
</feature>
<reference evidence="6" key="2">
    <citation type="submission" date="2024-04" db="EMBL/GenBank/DDBJ databases">
        <authorList>
            <person name="Chen Y."/>
            <person name="Shah S."/>
            <person name="Dougan E. K."/>
            <person name="Thang M."/>
            <person name="Chan C."/>
        </authorList>
    </citation>
    <scope>NUCLEOTIDE SEQUENCE [LARGE SCALE GENOMIC DNA]</scope>
</reference>
<evidence type="ECO:0000256" key="3">
    <source>
        <dbReference type="SAM" id="MobiDB-lite"/>
    </source>
</evidence>
<feature type="compositionally biased region" description="Basic and acidic residues" evidence="3">
    <location>
        <begin position="138"/>
        <end position="149"/>
    </location>
</feature>
<evidence type="ECO:0000256" key="1">
    <source>
        <dbReference type="ARBA" id="ARBA00022737"/>
    </source>
</evidence>
<dbReference type="OrthoDB" id="5204190at2759"/>
<dbReference type="EMBL" id="CAMXCT030006594">
    <property type="protein sequence ID" value="CAL4803933.1"/>
    <property type="molecule type" value="Genomic_DNA"/>
</dbReference>
<evidence type="ECO:0000256" key="2">
    <source>
        <dbReference type="PROSITE-ProRule" id="PRU00117"/>
    </source>
</evidence>
<feature type="compositionally biased region" description="Pro residues" evidence="3">
    <location>
        <begin position="100"/>
        <end position="112"/>
    </location>
</feature>
<dbReference type="SUPFAM" id="SSF54791">
    <property type="entry name" value="Eukaryotic type KH-domain (KH-domain type I)"/>
    <property type="match status" value="3"/>
</dbReference>
<dbReference type="GO" id="GO:0003723">
    <property type="term" value="F:RNA binding"/>
    <property type="evidence" value="ECO:0007669"/>
    <property type="project" value="UniProtKB-UniRule"/>
</dbReference>
<dbReference type="PANTHER" id="PTHR10288">
    <property type="entry name" value="KH DOMAIN CONTAINING RNA BINDING PROTEIN"/>
    <property type="match status" value="1"/>
</dbReference>
<accession>A0A9P1DW91</accession>
<protein>
    <recommendedName>
        <fullName evidence="4">K Homology domain-containing protein</fullName>
    </recommendedName>
</protein>
<feature type="compositionally biased region" description="Basic and acidic residues" evidence="3">
    <location>
        <begin position="181"/>
        <end position="198"/>
    </location>
</feature>
<feature type="compositionally biased region" description="Low complexity" evidence="3">
    <location>
        <begin position="65"/>
        <end position="75"/>
    </location>
</feature>
<dbReference type="Gene3D" id="3.30.1370.10">
    <property type="entry name" value="K Homology domain, type 1"/>
    <property type="match status" value="3"/>
</dbReference>
<feature type="domain" description="K Homology" evidence="4">
    <location>
        <begin position="408"/>
        <end position="476"/>
    </location>
</feature>
<gene>
    <name evidence="5" type="ORF">C1SCF055_LOCUS41347</name>
</gene>
<dbReference type="AlphaFoldDB" id="A0A9P1DW91"/>
<feature type="domain" description="K Homology" evidence="4">
    <location>
        <begin position="250"/>
        <end position="314"/>
    </location>
</feature>
<dbReference type="SMART" id="SM00322">
    <property type="entry name" value="KH"/>
    <property type="match status" value="3"/>
</dbReference>
<feature type="compositionally biased region" description="Basic and acidic residues" evidence="3">
    <location>
        <begin position="52"/>
        <end position="64"/>
    </location>
</feature>
<dbReference type="InterPro" id="IPR004087">
    <property type="entry name" value="KH_dom"/>
</dbReference>